<evidence type="ECO:0000256" key="3">
    <source>
        <dbReference type="ARBA" id="ARBA00023203"/>
    </source>
</evidence>
<keyword evidence="7" id="KW-1185">Reference proteome</keyword>
<dbReference type="Gene3D" id="1.20.120.720">
    <property type="entry name" value="Myosin VI head, motor domain, U50 subdomain"/>
    <property type="match status" value="1"/>
</dbReference>
<dbReference type="Proteomes" id="UP001434883">
    <property type="component" value="Unassembled WGS sequence"/>
</dbReference>
<name>A0ABV0Q5N0_9TELE</name>
<evidence type="ECO:0000256" key="1">
    <source>
        <dbReference type="ARBA" id="ARBA00022741"/>
    </source>
</evidence>
<gene>
    <name evidence="6" type="primary">MYO1B_1</name>
    <name evidence="6" type="ORF">XENOCAPTIV_020865</name>
</gene>
<dbReference type="PROSITE" id="PS51456">
    <property type="entry name" value="MYOSIN_MOTOR"/>
    <property type="match status" value="1"/>
</dbReference>
<dbReference type="InterPro" id="IPR001609">
    <property type="entry name" value="Myosin_head_motor_dom-like"/>
</dbReference>
<keyword evidence="1" id="KW-0547">Nucleotide-binding</keyword>
<accession>A0ABV0Q5N0</accession>
<evidence type="ECO:0000256" key="4">
    <source>
        <dbReference type="PROSITE-ProRule" id="PRU00782"/>
    </source>
</evidence>
<keyword evidence="4" id="KW-0518">Myosin</keyword>
<evidence type="ECO:0000313" key="6">
    <source>
        <dbReference type="EMBL" id="MEQ2191103.1"/>
    </source>
</evidence>
<feature type="domain" description="Myosin motor" evidence="5">
    <location>
        <begin position="1"/>
        <end position="214"/>
    </location>
</feature>
<dbReference type="EMBL" id="JAHRIN010000450">
    <property type="protein sequence ID" value="MEQ2191103.1"/>
    <property type="molecule type" value="Genomic_DNA"/>
</dbReference>
<keyword evidence="3 4" id="KW-0009">Actin-binding</keyword>
<proteinExistence type="inferred from homology"/>
<protein>
    <submittedName>
        <fullName evidence="6">Unconventional myosin-Ib</fullName>
    </submittedName>
</protein>
<dbReference type="Pfam" id="PF00063">
    <property type="entry name" value="Myosin_head"/>
    <property type="match status" value="1"/>
</dbReference>
<sequence>KLKLERDFSKYNYLSLDSATVSALDDAANFRTVRNAMQIVGFMEDEMQSVLELVAAVLKLGNIEFKPESRCNGMDESRIKDKNDLKEMCELLGIEQSVLERAFSYRTVEAKMEKVSTTLNVAQAQAKTRHKVMGVLDIYGFEIFEENSFEQFIINYCNEKLQQIFIELTLREEQEEYVREVSCGYLLGIDICFVVLTVHNGGPLKLSNLCQTFT</sequence>
<dbReference type="SMART" id="SM00242">
    <property type="entry name" value="MYSc"/>
    <property type="match status" value="1"/>
</dbReference>
<keyword evidence="2" id="KW-0067">ATP-binding</keyword>
<dbReference type="Gene3D" id="1.20.58.530">
    <property type="match status" value="1"/>
</dbReference>
<evidence type="ECO:0000259" key="5">
    <source>
        <dbReference type="PROSITE" id="PS51456"/>
    </source>
</evidence>
<comment type="similarity">
    <text evidence="4">Belongs to the TRAFAC class myosin-kinesin ATPase superfamily. Myosin family.</text>
</comment>
<reference evidence="6 7" key="1">
    <citation type="submission" date="2021-06" db="EMBL/GenBank/DDBJ databases">
        <authorList>
            <person name="Palmer J.M."/>
        </authorList>
    </citation>
    <scope>NUCLEOTIDE SEQUENCE [LARGE SCALE GENOMIC DNA]</scope>
    <source>
        <strain evidence="6 7">XC_2019</strain>
        <tissue evidence="6">Muscle</tissue>
    </source>
</reference>
<comment type="caution">
    <text evidence="4">Lacks conserved residue(s) required for the propagation of feature annotation.</text>
</comment>
<dbReference type="PANTHER" id="PTHR13140:SF802">
    <property type="entry name" value="UNCONVENTIONAL MYOSIN-IB ISOFORM X1"/>
    <property type="match status" value="1"/>
</dbReference>
<dbReference type="Gene3D" id="1.10.10.820">
    <property type="match status" value="1"/>
</dbReference>
<dbReference type="InterPro" id="IPR027417">
    <property type="entry name" value="P-loop_NTPase"/>
</dbReference>
<keyword evidence="4" id="KW-0505">Motor protein</keyword>
<dbReference type="PANTHER" id="PTHR13140">
    <property type="entry name" value="MYOSIN"/>
    <property type="match status" value="1"/>
</dbReference>
<dbReference type="SUPFAM" id="SSF52540">
    <property type="entry name" value="P-loop containing nucleoside triphosphate hydrolases"/>
    <property type="match status" value="1"/>
</dbReference>
<evidence type="ECO:0000256" key="2">
    <source>
        <dbReference type="ARBA" id="ARBA00022840"/>
    </source>
</evidence>
<organism evidence="6 7">
    <name type="scientific">Xenoophorus captivus</name>
    <dbReference type="NCBI Taxonomy" id="1517983"/>
    <lineage>
        <taxon>Eukaryota</taxon>
        <taxon>Metazoa</taxon>
        <taxon>Chordata</taxon>
        <taxon>Craniata</taxon>
        <taxon>Vertebrata</taxon>
        <taxon>Euteleostomi</taxon>
        <taxon>Actinopterygii</taxon>
        <taxon>Neopterygii</taxon>
        <taxon>Teleostei</taxon>
        <taxon>Neoteleostei</taxon>
        <taxon>Acanthomorphata</taxon>
        <taxon>Ovalentaria</taxon>
        <taxon>Atherinomorphae</taxon>
        <taxon>Cyprinodontiformes</taxon>
        <taxon>Goodeidae</taxon>
        <taxon>Xenoophorus</taxon>
    </lineage>
</organism>
<evidence type="ECO:0000313" key="7">
    <source>
        <dbReference type="Proteomes" id="UP001434883"/>
    </source>
</evidence>
<feature type="non-terminal residue" evidence="6">
    <location>
        <position position="1"/>
    </location>
</feature>
<comment type="caution">
    <text evidence="6">The sequence shown here is derived from an EMBL/GenBank/DDBJ whole genome shotgun (WGS) entry which is preliminary data.</text>
</comment>